<dbReference type="Gramene" id="C.cajan_10073.t">
    <property type="protein sequence ID" value="C.cajan_10073.t.cds1"/>
    <property type="gene ID" value="C.cajan_10073"/>
</dbReference>
<reference evidence="2 3" key="1">
    <citation type="journal article" date="2012" name="Nat. Biotechnol.">
        <title>Draft genome sequence of pigeonpea (Cajanus cajan), an orphan legume crop of resource-poor farmers.</title>
        <authorList>
            <person name="Varshney R.K."/>
            <person name="Chen W."/>
            <person name="Li Y."/>
            <person name="Bharti A.K."/>
            <person name="Saxena R.K."/>
            <person name="Schlueter J.A."/>
            <person name="Donoghue M.T."/>
            <person name="Azam S."/>
            <person name="Fan G."/>
            <person name="Whaley A.M."/>
            <person name="Farmer A.D."/>
            <person name="Sheridan J."/>
            <person name="Iwata A."/>
            <person name="Tuteja R."/>
            <person name="Penmetsa R.V."/>
            <person name="Wu W."/>
            <person name="Upadhyaya H.D."/>
            <person name="Yang S.P."/>
            <person name="Shah T."/>
            <person name="Saxena K.B."/>
            <person name="Michael T."/>
            <person name="McCombie W.R."/>
            <person name="Yang B."/>
            <person name="Zhang G."/>
            <person name="Yang H."/>
            <person name="Wang J."/>
            <person name="Spillane C."/>
            <person name="Cook D.R."/>
            <person name="May G.D."/>
            <person name="Xu X."/>
            <person name="Jackson S.A."/>
        </authorList>
    </citation>
    <scope>NUCLEOTIDE SEQUENCE [LARGE SCALE GENOMIC DNA]</scope>
    <source>
        <strain evidence="3">cv. Asha</strain>
    </source>
</reference>
<dbReference type="Gene3D" id="1.10.472.10">
    <property type="entry name" value="Cyclin-like"/>
    <property type="match status" value="1"/>
</dbReference>
<evidence type="ECO:0000313" key="2">
    <source>
        <dbReference type="EMBL" id="KYP71114.1"/>
    </source>
</evidence>
<dbReference type="AlphaFoldDB" id="A0A151TVV2"/>
<dbReference type="Pfam" id="PF02984">
    <property type="entry name" value="Cyclin_C"/>
    <property type="match status" value="1"/>
</dbReference>
<dbReference type="InterPro" id="IPR004367">
    <property type="entry name" value="Cyclin_C-dom"/>
</dbReference>
<dbReference type="SUPFAM" id="SSF47954">
    <property type="entry name" value="Cyclin-like"/>
    <property type="match status" value="1"/>
</dbReference>
<keyword evidence="3" id="KW-1185">Reference proteome</keyword>
<evidence type="ECO:0000313" key="3">
    <source>
        <dbReference type="Proteomes" id="UP000075243"/>
    </source>
</evidence>
<evidence type="ECO:0000259" key="1">
    <source>
        <dbReference type="Pfam" id="PF02984"/>
    </source>
</evidence>
<organism evidence="2 3">
    <name type="scientific">Cajanus cajan</name>
    <name type="common">Pigeon pea</name>
    <name type="synonym">Cajanus indicus</name>
    <dbReference type="NCBI Taxonomy" id="3821"/>
    <lineage>
        <taxon>Eukaryota</taxon>
        <taxon>Viridiplantae</taxon>
        <taxon>Streptophyta</taxon>
        <taxon>Embryophyta</taxon>
        <taxon>Tracheophyta</taxon>
        <taxon>Spermatophyta</taxon>
        <taxon>Magnoliopsida</taxon>
        <taxon>eudicotyledons</taxon>
        <taxon>Gunneridae</taxon>
        <taxon>Pentapetalae</taxon>
        <taxon>rosids</taxon>
        <taxon>fabids</taxon>
        <taxon>Fabales</taxon>
        <taxon>Fabaceae</taxon>
        <taxon>Papilionoideae</taxon>
        <taxon>50 kb inversion clade</taxon>
        <taxon>NPAAA clade</taxon>
        <taxon>indigoferoid/millettioid clade</taxon>
        <taxon>Phaseoleae</taxon>
        <taxon>Cajanus</taxon>
    </lineage>
</organism>
<gene>
    <name evidence="2" type="ORF">KK1_010358</name>
</gene>
<proteinExistence type="predicted"/>
<protein>
    <submittedName>
        <fullName evidence="2">G2/mitotic-specific cyclin-1</fullName>
    </submittedName>
</protein>
<dbReference type="InterPro" id="IPR036915">
    <property type="entry name" value="Cyclin-like_sf"/>
</dbReference>
<feature type="domain" description="Cyclin C-terminal" evidence="1">
    <location>
        <begin position="1"/>
        <end position="52"/>
    </location>
</feature>
<dbReference type="Proteomes" id="UP000075243">
    <property type="component" value="Chromosome 3"/>
</dbReference>
<sequence>MLKTPPSMKVAATIYITRCINYGFKQWSKICERHSKYSENQLLGYSSLMVDFEYQAGWLTQGNLLGYTGSVAHLNLAILQNVNQQVFFYTGETTVAASRPCVATSINRKLLITNRKLATKLVLEALLGLYAVEWQKETVIKRFCDYFGSDARLVPGLTR</sequence>
<name>A0A151TVV2_CAJCA</name>
<dbReference type="EMBL" id="CM003605">
    <property type="protein sequence ID" value="KYP71114.1"/>
    <property type="molecule type" value="Genomic_DNA"/>
</dbReference>
<accession>A0A151TVV2</accession>
<dbReference type="STRING" id="3821.A0A151TVV2"/>